<dbReference type="PANTHER" id="PTHR48017">
    <property type="entry name" value="OS05G0424000 PROTEIN-RELATED"/>
    <property type="match status" value="1"/>
</dbReference>
<sequence>MAHIPKASSAFLSENSDDDDVEEDDKRISNGEGDAAQHPPFWPQSYKETADSYAISASPEFGILRRHSSSRCSFYEANSNDYLHSDAKTSLLTKEEKGDSDRISGVTLPRQGNSSLHKQPTEELPVGHGCSFSQTVFNGVNLMVGVGLLSMPYTVQEAGWSSLAVLVLFALICLYTAYLMKCCFESREGIITYPDLGEAAFGRYGRLLVSIILYVELYVSGARYFRFSGSAIHVLVLKHLTYFPITSVILCGAYHFGRGQSHRDFPWSTFLNWAGIELDSLHFFGIIAALIMLPTVWLRNFRLLSYLSAGGILATVVTVICLILIGTVDGIGFHQSGEIVKWNGVPLAIGVYGFCYGGHSVLPNIYQSMADKTKFTKALLTWSIEELVPAKISSSFWFYILMRTALVASTVCIAFLVPFFGLVMALIGSLLSMLVMIIGMTTIVLGIVSAVFGTYSSISKIANQY</sequence>
<dbReference type="AlphaFoldDB" id="A0AAW2NBA1"/>
<feature type="transmembrane region" description="Helical" evidence="8">
    <location>
        <begin position="405"/>
        <end position="427"/>
    </location>
</feature>
<feature type="transmembrane region" description="Helical" evidence="8">
    <location>
        <begin position="303"/>
        <end position="325"/>
    </location>
</feature>
<feature type="domain" description="Amino acid transporter transmembrane" evidence="9">
    <location>
        <begin position="129"/>
        <end position="383"/>
    </location>
</feature>
<dbReference type="GO" id="GO:0016020">
    <property type="term" value="C:membrane"/>
    <property type="evidence" value="ECO:0007669"/>
    <property type="project" value="UniProtKB-SubCell"/>
</dbReference>
<evidence type="ECO:0000259" key="9">
    <source>
        <dbReference type="Pfam" id="PF01490"/>
    </source>
</evidence>
<evidence type="ECO:0000256" key="1">
    <source>
        <dbReference type="ARBA" id="ARBA00004370"/>
    </source>
</evidence>
<comment type="subcellular location">
    <subcellularLocation>
        <location evidence="1">Membrane</location>
    </subcellularLocation>
</comment>
<dbReference type="GO" id="GO:0006865">
    <property type="term" value="P:amino acid transport"/>
    <property type="evidence" value="ECO:0007669"/>
    <property type="project" value="UniProtKB-KW"/>
</dbReference>
<evidence type="ECO:0000256" key="3">
    <source>
        <dbReference type="ARBA" id="ARBA00022692"/>
    </source>
</evidence>
<comment type="caution">
    <text evidence="10">The sequence shown here is derived from an EMBL/GenBank/DDBJ whole genome shotgun (WGS) entry which is preliminary data.</text>
</comment>
<evidence type="ECO:0000256" key="6">
    <source>
        <dbReference type="ARBA" id="ARBA00023136"/>
    </source>
</evidence>
<reference evidence="10" key="1">
    <citation type="submission" date="2020-06" db="EMBL/GenBank/DDBJ databases">
        <authorList>
            <person name="Li T."/>
            <person name="Hu X."/>
            <person name="Zhang T."/>
            <person name="Song X."/>
            <person name="Zhang H."/>
            <person name="Dai N."/>
            <person name="Sheng W."/>
            <person name="Hou X."/>
            <person name="Wei L."/>
        </authorList>
    </citation>
    <scope>NUCLEOTIDE SEQUENCE</scope>
    <source>
        <strain evidence="10">G02</strain>
        <tissue evidence="10">Leaf</tissue>
    </source>
</reference>
<dbReference type="InterPro" id="IPR013057">
    <property type="entry name" value="AA_transpt_TM"/>
</dbReference>
<proteinExistence type="predicted"/>
<organism evidence="10">
    <name type="scientific">Sesamum radiatum</name>
    <name type="common">Black benniseed</name>
    <dbReference type="NCBI Taxonomy" id="300843"/>
    <lineage>
        <taxon>Eukaryota</taxon>
        <taxon>Viridiplantae</taxon>
        <taxon>Streptophyta</taxon>
        <taxon>Embryophyta</taxon>
        <taxon>Tracheophyta</taxon>
        <taxon>Spermatophyta</taxon>
        <taxon>Magnoliopsida</taxon>
        <taxon>eudicotyledons</taxon>
        <taxon>Gunneridae</taxon>
        <taxon>Pentapetalae</taxon>
        <taxon>asterids</taxon>
        <taxon>lamiids</taxon>
        <taxon>Lamiales</taxon>
        <taxon>Pedaliaceae</taxon>
        <taxon>Sesamum</taxon>
    </lineage>
</organism>
<evidence type="ECO:0000256" key="2">
    <source>
        <dbReference type="ARBA" id="ARBA00022448"/>
    </source>
</evidence>
<evidence type="ECO:0000256" key="8">
    <source>
        <dbReference type="SAM" id="Phobius"/>
    </source>
</evidence>
<dbReference type="Pfam" id="PF01490">
    <property type="entry name" value="Aa_trans"/>
    <property type="match status" value="1"/>
</dbReference>
<dbReference type="EMBL" id="JACGWJ010000020">
    <property type="protein sequence ID" value="KAL0339761.1"/>
    <property type="molecule type" value="Genomic_DNA"/>
</dbReference>
<keyword evidence="4" id="KW-0029">Amino-acid transport</keyword>
<feature type="transmembrane region" description="Helical" evidence="8">
    <location>
        <begin position="239"/>
        <end position="257"/>
    </location>
</feature>
<evidence type="ECO:0000256" key="4">
    <source>
        <dbReference type="ARBA" id="ARBA00022970"/>
    </source>
</evidence>
<gene>
    <name evidence="10" type="ORF">Sradi_4492900</name>
</gene>
<accession>A0AAW2NBA1</accession>
<evidence type="ECO:0000256" key="5">
    <source>
        <dbReference type="ARBA" id="ARBA00022989"/>
    </source>
</evidence>
<keyword evidence="2" id="KW-0813">Transport</keyword>
<feature type="transmembrane region" description="Helical" evidence="8">
    <location>
        <begin position="201"/>
        <end position="219"/>
    </location>
</feature>
<feature type="region of interest" description="Disordered" evidence="7">
    <location>
        <begin position="1"/>
        <end position="44"/>
    </location>
</feature>
<feature type="transmembrane region" description="Helical" evidence="8">
    <location>
        <begin position="433"/>
        <end position="455"/>
    </location>
</feature>
<feature type="region of interest" description="Disordered" evidence="7">
    <location>
        <begin position="93"/>
        <end position="121"/>
    </location>
</feature>
<feature type="transmembrane region" description="Helical" evidence="8">
    <location>
        <begin position="158"/>
        <end position="180"/>
    </location>
</feature>
<evidence type="ECO:0000313" key="10">
    <source>
        <dbReference type="EMBL" id="KAL0339761.1"/>
    </source>
</evidence>
<keyword evidence="5 8" id="KW-1133">Transmembrane helix</keyword>
<reference evidence="10" key="2">
    <citation type="journal article" date="2024" name="Plant">
        <title>Genomic evolution and insights into agronomic trait innovations of Sesamum species.</title>
        <authorList>
            <person name="Miao H."/>
            <person name="Wang L."/>
            <person name="Qu L."/>
            <person name="Liu H."/>
            <person name="Sun Y."/>
            <person name="Le M."/>
            <person name="Wang Q."/>
            <person name="Wei S."/>
            <person name="Zheng Y."/>
            <person name="Lin W."/>
            <person name="Duan Y."/>
            <person name="Cao H."/>
            <person name="Xiong S."/>
            <person name="Wang X."/>
            <person name="Wei L."/>
            <person name="Li C."/>
            <person name="Ma Q."/>
            <person name="Ju M."/>
            <person name="Zhao R."/>
            <person name="Li G."/>
            <person name="Mu C."/>
            <person name="Tian Q."/>
            <person name="Mei H."/>
            <person name="Zhang T."/>
            <person name="Gao T."/>
            <person name="Zhang H."/>
        </authorList>
    </citation>
    <scope>NUCLEOTIDE SEQUENCE</scope>
    <source>
        <strain evidence="10">G02</strain>
    </source>
</reference>
<keyword evidence="6 8" id="KW-0472">Membrane</keyword>
<feature type="compositionally biased region" description="Basic and acidic residues" evidence="7">
    <location>
        <begin position="93"/>
        <end position="102"/>
    </location>
</feature>
<name>A0AAW2NBA1_SESRA</name>
<evidence type="ECO:0000256" key="7">
    <source>
        <dbReference type="SAM" id="MobiDB-lite"/>
    </source>
</evidence>
<feature type="transmembrane region" description="Helical" evidence="8">
    <location>
        <begin position="278"/>
        <end position="297"/>
    </location>
</feature>
<keyword evidence="3 8" id="KW-0812">Transmembrane</keyword>
<protein>
    <submittedName>
        <fullName evidence="10">Amino acid transporter AVT1A</fullName>
    </submittedName>
</protein>